<evidence type="ECO:0000259" key="2">
    <source>
        <dbReference type="Pfam" id="PF25906"/>
    </source>
</evidence>
<dbReference type="Gene3D" id="1.10.10.2840">
    <property type="entry name" value="PucR C-terminal helix-turn-helix domain"/>
    <property type="match status" value="1"/>
</dbReference>
<feature type="domain" description="PucR-like N-terminal" evidence="2">
    <location>
        <begin position="14"/>
        <end position="179"/>
    </location>
</feature>
<name>A0A7W7Q8C2_9PSEU</name>
<dbReference type="Pfam" id="PF25906">
    <property type="entry name" value="PucR-like_N"/>
    <property type="match status" value="1"/>
</dbReference>
<proteinExistence type="predicted"/>
<evidence type="ECO:0000259" key="1">
    <source>
        <dbReference type="Pfam" id="PF13556"/>
    </source>
</evidence>
<sequence>MLSPTSGGPGVELWSMLPAELATVLRPRIPRLTRDILVEIQWEVPAFAQPLDDAFGRSIVENVQQAVLQFIERLADPARPQEDHRRRFRDLGEFELDDGQIVDALQQAYRIGARVSWRHLAGIGQRSGVPTETMCLLAEAIFAYIDELSALSVEGHAMSRARAAGAVERKRRHLMEMILGGPSATPSPNALARLAEAARWQLPAQVVAVALGDRGGRGAVESELDRRMLVDLEGNEPCLLVSAEERELVADLPTVLPGWRAAVGPAAPVAQAHRSLHWARRTVHLVQTGVLPDAEVTWFDEHLATLWLSDDTFLVDEISAAALAPLAAIPARQRDKLLETLSLWLETSYTAPEMAQELDVHPQTVRYRLNQLRTLYGDRLHQSDTRLSLLVALHGARQRRPPVSTAAGGRAERSPA</sequence>
<dbReference type="InterPro" id="IPR051448">
    <property type="entry name" value="CdaR-like_regulators"/>
</dbReference>
<dbReference type="PANTHER" id="PTHR33744:SF1">
    <property type="entry name" value="DNA-BINDING TRANSCRIPTIONAL ACTIVATOR ADER"/>
    <property type="match status" value="1"/>
</dbReference>
<dbReference type="AlphaFoldDB" id="A0A7W7Q8C2"/>
<dbReference type="InterPro" id="IPR025736">
    <property type="entry name" value="PucR_C-HTH_dom"/>
</dbReference>
<keyword evidence="4" id="KW-1185">Reference proteome</keyword>
<evidence type="ECO:0000313" key="3">
    <source>
        <dbReference type="EMBL" id="MBB4908733.1"/>
    </source>
</evidence>
<dbReference type="InterPro" id="IPR058663">
    <property type="entry name" value="PucR-like_N"/>
</dbReference>
<dbReference type="Proteomes" id="UP000520767">
    <property type="component" value="Unassembled WGS sequence"/>
</dbReference>
<dbReference type="InterPro" id="IPR042070">
    <property type="entry name" value="PucR_C-HTH_sf"/>
</dbReference>
<evidence type="ECO:0000313" key="4">
    <source>
        <dbReference type="Proteomes" id="UP000520767"/>
    </source>
</evidence>
<dbReference type="Pfam" id="PF13556">
    <property type="entry name" value="HTH_30"/>
    <property type="match status" value="1"/>
</dbReference>
<reference evidence="3 4" key="1">
    <citation type="submission" date="2020-08" db="EMBL/GenBank/DDBJ databases">
        <title>Genomic Encyclopedia of Type Strains, Phase III (KMG-III): the genomes of soil and plant-associated and newly described type strains.</title>
        <authorList>
            <person name="Whitman W."/>
        </authorList>
    </citation>
    <scope>NUCLEOTIDE SEQUENCE [LARGE SCALE GENOMIC DNA]</scope>
    <source>
        <strain evidence="3 4">CECT 8960</strain>
    </source>
</reference>
<organism evidence="3 4">
    <name type="scientific">Actinophytocola algeriensis</name>
    <dbReference type="NCBI Taxonomy" id="1768010"/>
    <lineage>
        <taxon>Bacteria</taxon>
        <taxon>Bacillati</taxon>
        <taxon>Actinomycetota</taxon>
        <taxon>Actinomycetes</taxon>
        <taxon>Pseudonocardiales</taxon>
        <taxon>Pseudonocardiaceae</taxon>
    </lineage>
</organism>
<protein>
    <recommendedName>
        <fullName evidence="5">PucR-like helix-turn-helix protein</fullName>
    </recommendedName>
</protein>
<dbReference type="RefSeq" id="WP_184812848.1">
    <property type="nucleotide sequence ID" value="NZ_JACHJQ010000005.1"/>
</dbReference>
<comment type="caution">
    <text evidence="3">The sequence shown here is derived from an EMBL/GenBank/DDBJ whole genome shotgun (WGS) entry which is preliminary data.</text>
</comment>
<accession>A0A7W7Q8C2</accession>
<evidence type="ECO:0008006" key="5">
    <source>
        <dbReference type="Google" id="ProtNLM"/>
    </source>
</evidence>
<dbReference type="PANTHER" id="PTHR33744">
    <property type="entry name" value="CARBOHYDRATE DIACID REGULATOR"/>
    <property type="match status" value="1"/>
</dbReference>
<dbReference type="EMBL" id="JACHJQ010000005">
    <property type="protein sequence ID" value="MBB4908733.1"/>
    <property type="molecule type" value="Genomic_DNA"/>
</dbReference>
<feature type="domain" description="PucR C-terminal helix-turn-helix" evidence="1">
    <location>
        <begin position="337"/>
        <end position="394"/>
    </location>
</feature>
<gene>
    <name evidence="3" type="ORF">FHR82_004986</name>
</gene>